<dbReference type="AlphaFoldDB" id="A0A4Y2C7H6"/>
<accession>A0A4Y2C7H6</accession>
<sequence>MSADEQCESTDDETFQFINHNRDELEEQLKEVSDVKRTRRIGLNAIEEALKYISQHNQKKSSADVMLYLLLRNIAARKHRLQRNNLLSQTLKKNT</sequence>
<protein>
    <submittedName>
        <fullName evidence="1">Uncharacterized protein</fullName>
    </submittedName>
</protein>
<evidence type="ECO:0000313" key="1">
    <source>
        <dbReference type="EMBL" id="GBL99993.1"/>
    </source>
</evidence>
<organism evidence="1 2">
    <name type="scientific">Araneus ventricosus</name>
    <name type="common">Orbweaver spider</name>
    <name type="synonym">Epeira ventricosa</name>
    <dbReference type="NCBI Taxonomy" id="182803"/>
    <lineage>
        <taxon>Eukaryota</taxon>
        <taxon>Metazoa</taxon>
        <taxon>Ecdysozoa</taxon>
        <taxon>Arthropoda</taxon>
        <taxon>Chelicerata</taxon>
        <taxon>Arachnida</taxon>
        <taxon>Araneae</taxon>
        <taxon>Araneomorphae</taxon>
        <taxon>Entelegynae</taxon>
        <taxon>Araneoidea</taxon>
        <taxon>Araneidae</taxon>
        <taxon>Araneus</taxon>
    </lineage>
</organism>
<reference evidence="1 2" key="1">
    <citation type="journal article" date="2019" name="Sci. Rep.">
        <title>Orb-weaving spider Araneus ventricosus genome elucidates the spidroin gene catalogue.</title>
        <authorList>
            <person name="Kono N."/>
            <person name="Nakamura H."/>
            <person name="Ohtoshi R."/>
            <person name="Moran D.A.P."/>
            <person name="Shinohara A."/>
            <person name="Yoshida Y."/>
            <person name="Fujiwara M."/>
            <person name="Mori M."/>
            <person name="Tomita M."/>
            <person name="Arakawa K."/>
        </authorList>
    </citation>
    <scope>NUCLEOTIDE SEQUENCE [LARGE SCALE GENOMIC DNA]</scope>
</reference>
<gene>
    <name evidence="1" type="ORF">AVEN_19464_1</name>
</gene>
<name>A0A4Y2C7H6_ARAVE</name>
<dbReference type="Proteomes" id="UP000499080">
    <property type="component" value="Unassembled WGS sequence"/>
</dbReference>
<proteinExistence type="predicted"/>
<keyword evidence="2" id="KW-1185">Reference proteome</keyword>
<evidence type="ECO:0000313" key="2">
    <source>
        <dbReference type="Proteomes" id="UP000499080"/>
    </source>
</evidence>
<dbReference type="EMBL" id="BGPR01000152">
    <property type="protein sequence ID" value="GBL99993.1"/>
    <property type="molecule type" value="Genomic_DNA"/>
</dbReference>
<comment type="caution">
    <text evidence="1">The sequence shown here is derived from an EMBL/GenBank/DDBJ whole genome shotgun (WGS) entry which is preliminary data.</text>
</comment>